<organism evidence="3">
    <name type="scientific">hydrothermal vent metagenome</name>
    <dbReference type="NCBI Taxonomy" id="652676"/>
    <lineage>
        <taxon>unclassified sequences</taxon>
        <taxon>metagenomes</taxon>
        <taxon>ecological metagenomes</taxon>
    </lineage>
</organism>
<gene>
    <name evidence="3" type="ORF">MNBD_NITROSPIRAE01-374</name>
</gene>
<dbReference type="InterPro" id="IPR006626">
    <property type="entry name" value="PbH1"/>
</dbReference>
<dbReference type="InterPro" id="IPR012334">
    <property type="entry name" value="Pectin_lyas_fold"/>
</dbReference>
<accession>A0A3B1D8H6</accession>
<evidence type="ECO:0000313" key="3">
    <source>
        <dbReference type="EMBL" id="VAX32258.1"/>
    </source>
</evidence>
<dbReference type="SMART" id="SM00710">
    <property type="entry name" value="PbH1"/>
    <property type="match status" value="5"/>
</dbReference>
<dbReference type="InterPro" id="IPR011050">
    <property type="entry name" value="Pectin_lyase_fold/virulence"/>
</dbReference>
<dbReference type="Gene3D" id="2.160.20.10">
    <property type="entry name" value="Single-stranded right-handed beta-helix, Pectin lyase-like"/>
    <property type="match status" value="1"/>
</dbReference>
<proteinExistence type="predicted"/>
<dbReference type="EMBL" id="UOGF01000085">
    <property type="protein sequence ID" value="VAX32258.1"/>
    <property type="molecule type" value="Genomic_DNA"/>
</dbReference>
<feature type="compositionally biased region" description="Polar residues" evidence="1">
    <location>
        <begin position="335"/>
        <end position="350"/>
    </location>
</feature>
<feature type="domain" description="Right handed beta helix" evidence="2">
    <location>
        <begin position="42"/>
        <end position="166"/>
    </location>
</feature>
<dbReference type="Pfam" id="PF13229">
    <property type="entry name" value="Beta_helix"/>
    <property type="match status" value="1"/>
</dbReference>
<name>A0A3B1D8H6_9ZZZZ</name>
<dbReference type="AlphaFoldDB" id="A0A3B1D8H6"/>
<dbReference type="InterPro" id="IPR039448">
    <property type="entry name" value="Beta_helix"/>
</dbReference>
<evidence type="ECO:0000256" key="1">
    <source>
        <dbReference type="SAM" id="MobiDB-lite"/>
    </source>
</evidence>
<dbReference type="SUPFAM" id="SSF51126">
    <property type="entry name" value="Pectin lyase-like"/>
    <property type="match status" value="1"/>
</dbReference>
<feature type="region of interest" description="Disordered" evidence="1">
    <location>
        <begin position="333"/>
        <end position="352"/>
    </location>
</feature>
<reference evidence="3" key="1">
    <citation type="submission" date="2018-06" db="EMBL/GenBank/DDBJ databases">
        <authorList>
            <person name="Zhirakovskaya E."/>
        </authorList>
    </citation>
    <scope>NUCLEOTIDE SEQUENCE</scope>
</reference>
<evidence type="ECO:0000259" key="2">
    <source>
        <dbReference type="Pfam" id="PF13229"/>
    </source>
</evidence>
<feature type="non-terminal residue" evidence="3">
    <location>
        <position position="1"/>
    </location>
</feature>
<protein>
    <recommendedName>
        <fullName evidence="2">Right handed beta helix domain-containing protein</fullName>
    </recommendedName>
</protein>
<sequence length="699" mass="75606">VDGDVVEIDAGLYSADVAVWNANDLTLRGVGGRAHLRADGANAQGKGTWIINGDNVTLENIEFSGAAVPGDNGAGIRHQGGDLTIRYCYFHDNENGILTDSHPSAHILIEYSEFAYNGAGDGYSHNLYIGNIQRFTFQHNYSHHAKNGHNLKSRARENVILYNRIMDESDGTSSYAVDLPDGGLSVVMGNVLQQGPDTGNSSIVSYAAEDAVNPIQALYFVNNTLVNDRGSGSFLQISGNPELRVVNNLFVGGGNTPSGSGVSYNLTMDTDRLVDAPNYNYRLIENSLAENAGIDAGSVAGISLVPTWEYIHSANRKARIVLGVIDIGAYEFSPSDENPNPGSNSVNNLQPGHWLEVPDSKMRTVDPCPDFDCTYSGSAGMAGVVSAWNGGAYDPKRSNLIVWGGGHWDYGGNEIYIFNVNSLKWDRASNPSDPVSIDTAYEPDGQPSSRHTYNYIQYVPSIDRFCSFGGSVLYGTSQAGSSSTDCFNFDPDPTVGGWEQKSSNIDGIGAISAYDSSTGKVWFHHAGNGSFLSEYDPLNDQWTARGTIWTEPGGWFDYYYTAAIDPGRQKMVAIGNGKTIYWDLNQSGDIAFQVLATSGSRAMEDAQAPGFEYDPILDKFVAWSGGASVYTLDFESGVWTEINPAPTNSVVPTAPASRGTNGRFRYMPEKNAYIVYNDADENVFIYKLSEGPGSYPPPN</sequence>